<dbReference type="GO" id="GO:0004843">
    <property type="term" value="F:cysteine-type deubiquitinase activity"/>
    <property type="evidence" value="ECO:0007669"/>
    <property type="project" value="UniProtKB-EC"/>
</dbReference>
<dbReference type="Pfam" id="PF10275">
    <property type="entry name" value="Peptidase_C65"/>
    <property type="match status" value="2"/>
</dbReference>
<dbReference type="PANTHER" id="PTHR12931:SF18">
    <property type="entry name" value="UBIQUITIN THIOESTERASE OTUBAIN-LIKE"/>
    <property type="match status" value="1"/>
</dbReference>
<dbReference type="InterPro" id="IPR019400">
    <property type="entry name" value="Peptidase_C65_otubain"/>
</dbReference>
<keyword evidence="6" id="KW-0788">Thiol protease</keyword>
<feature type="domain" description="OTU" evidence="8">
    <location>
        <begin position="98"/>
        <end position="341"/>
    </location>
</feature>
<proteinExistence type="predicted"/>
<dbReference type="GO" id="GO:0043130">
    <property type="term" value="F:ubiquitin binding"/>
    <property type="evidence" value="ECO:0007669"/>
    <property type="project" value="TreeGrafter"/>
</dbReference>
<dbReference type="InterPro" id="IPR003323">
    <property type="entry name" value="OTU_dom"/>
</dbReference>
<dbReference type="CDD" id="cd22749">
    <property type="entry name" value="Otubain_C65"/>
    <property type="match status" value="2"/>
</dbReference>
<dbReference type="GO" id="GO:0005634">
    <property type="term" value="C:nucleus"/>
    <property type="evidence" value="ECO:0007669"/>
    <property type="project" value="TreeGrafter"/>
</dbReference>
<reference evidence="10" key="2">
    <citation type="submission" date="2025-08" db="UniProtKB">
        <authorList>
            <consortium name="RefSeq"/>
        </authorList>
    </citation>
    <scope>IDENTIFICATION</scope>
    <source>
        <tissue evidence="10">Leaf</tissue>
    </source>
</reference>
<evidence type="ECO:0000259" key="8">
    <source>
        <dbReference type="PROSITE" id="PS50802"/>
    </source>
</evidence>
<evidence type="ECO:0000256" key="4">
    <source>
        <dbReference type="ARBA" id="ARBA00022786"/>
    </source>
</evidence>
<name>A0A6P5GEM7_ANACO</name>
<feature type="region of interest" description="Disordered" evidence="7">
    <location>
        <begin position="295"/>
        <end position="316"/>
    </location>
</feature>
<dbReference type="InterPro" id="IPR038765">
    <property type="entry name" value="Papain-like_cys_pep_sf"/>
</dbReference>
<evidence type="ECO:0000313" key="10">
    <source>
        <dbReference type="RefSeq" id="XP_020106424.1"/>
    </source>
</evidence>
<dbReference type="Gene3D" id="1.20.1300.20">
    <property type="entry name" value="Peptidase C65 Otubain, subdomain 2"/>
    <property type="match status" value="2"/>
</dbReference>
<evidence type="ECO:0000256" key="1">
    <source>
        <dbReference type="ARBA" id="ARBA00000707"/>
    </source>
</evidence>
<dbReference type="OrthoDB" id="18915at2759"/>
<evidence type="ECO:0000256" key="6">
    <source>
        <dbReference type="ARBA" id="ARBA00022807"/>
    </source>
</evidence>
<dbReference type="InterPro" id="IPR042468">
    <property type="entry name" value="Peptidase_C65_otubain_sub1"/>
</dbReference>
<protein>
    <recommendedName>
        <fullName evidence="2">ubiquitinyl hydrolase 1</fullName>
        <ecNumber evidence="2">3.4.19.12</ecNumber>
    </recommendedName>
</protein>
<dbReference type="Gene3D" id="3.30.200.60">
    <property type="entry name" value="Peptidase C65 Otubain, subdomain 1"/>
    <property type="match status" value="2"/>
</dbReference>
<dbReference type="GeneID" id="109722719"/>
<keyword evidence="5" id="KW-0378">Hydrolase</keyword>
<accession>A0A6P5GEM7</accession>
<evidence type="ECO:0000256" key="7">
    <source>
        <dbReference type="SAM" id="MobiDB-lite"/>
    </source>
</evidence>
<reference evidence="9" key="1">
    <citation type="journal article" date="2015" name="Nat. Genet.">
        <title>The pineapple genome and the evolution of CAM photosynthesis.</title>
        <authorList>
            <person name="Ming R."/>
            <person name="VanBuren R."/>
            <person name="Wai C.M."/>
            <person name="Tang H."/>
            <person name="Schatz M.C."/>
            <person name="Bowers J.E."/>
            <person name="Lyons E."/>
            <person name="Wang M.L."/>
            <person name="Chen J."/>
            <person name="Biggers E."/>
            <person name="Zhang J."/>
            <person name="Huang L."/>
            <person name="Zhang L."/>
            <person name="Miao W."/>
            <person name="Zhang J."/>
            <person name="Ye Z."/>
            <person name="Miao C."/>
            <person name="Lin Z."/>
            <person name="Wang H."/>
            <person name="Zhou H."/>
            <person name="Yim W.C."/>
            <person name="Priest H.D."/>
            <person name="Zheng C."/>
            <person name="Woodhouse M."/>
            <person name="Edger P.P."/>
            <person name="Guyot R."/>
            <person name="Guo H.B."/>
            <person name="Guo H."/>
            <person name="Zheng G."/>
            <person name="Singh R."/>
            <person name="Sharma A."/>
            <person name="Min X."/>
            <person name="Zheng Y."/>
            <person name="Lee H."/>
            <person name="Gurtowski J."/>
            <person name="Sedlazeck F.J."/>
            <person name="Harkess A."/>
            <person name="McKain M.R."/>
            <person name="Liao Z."/>
            <person name="Fang J."/>
            <person name="Liu J."/>
            <person name="Zhang X."/>
            <person name="Zhang Q."/>
            <person name="Hu W."/>
            <person name="Qin Y."/>
            <person name="Wang K."/>
            <person name="Chen L.Y."/>
            <person name="Shirley N."/>
            <person name="Lin Y.R."/>
            <person name="Liu L.Y."/>
            <person name="Hernandez A.G."/>
            <person name="Wright C.L."/>
            <person name="Bulone V."/>
            <person name="Tuskan G.A."/>
            <person name="Heath K."/>
            <person name="Zee F."/>
            <person name="Moore P.H."/>
            <person name="Sunkar R."/>
            <person name="Leebens-Mack J.H."/>
            <person name="Mockler T."/>
            <person name="Bennetzen J.L."/>
            <person name="Freeling M."/>
            <person name="Sankoff D."/>
            <person name="Paterson A.H."/>
            <person name="Zhu X."/>
            <person name="Yang X."/>
            <person name="Smith J.A."/>
            <person name="Cushman J.C."/>
            <person name="Paull R.E."/>
            <person name="Yu Q."/>
        </authorList>
    </citation>
    <scope>NUCLEOTIDE SEQUENCE [LARGE SCALE GENOMIC DNA]</scope>
    <source>
        <strain evidence="9">cv. F153</strain>
    </source>
</reference>
<feature type="region of interest" description="Disordered" evidence="7">
    <location>
        <begin position="1"/>
        <end position="33"/>
    </location>
</feature>
<dbReference type="Proteomes" id="UP000515123">
    <property type="component" value="Linkage group 17"/>
</dbReference>
<dbReference type="PROSITE" id="PS50802">
    <property type="entry name" value="OTU"/>
    <property type="match status" value="1"/>
</dbReference>
<organism evidence="9 10">
    <name type="scientific">Ananas comosus</name>
    <name type="common">Pineapple</name>
    <name type="synonym">Ananas ananas</name>
    <dbReference type="NCBI Taxonomy" id="4615"/>
    <lineage>
        <taxon>Eukaryota</taxon>
        <taxon>Viridiplantae</taxon>
        <taxon>Streptophyta</taxon>
        <taxon>Embryophyta</taxon>
        <taxon>Tracheophyta</taxon>
        <taxon>Spermatophyta</taxon>
        <taxon>Magnoliopsida</taxon>
        <taxon>Liliopsida</taxon>
        <taxon>Poales</taxon>
        <taxon>Bromeliaceae</taxon>
        <taxon>Bromelioideae</taxon>
        <taxon>Ananas</taxon>
    </lineage>
</organism>
<dbReference type="InterPro" id="IPR042467">
    <property type="entry name" value="Peptidase_C65_otubain_sub2"/>
</dbReference>
<sequence length="743" mass="84811">MAPAKERNEGDYDEEELQCYGGGGGDDDDDDEDLGGVELDDHFLYLMSTVQKGGKDHSALLEGNSIGQKEPLLTLATEYSSDNTIIQQKIKILHERYEAFRRARRDGNCFFRSFIFSYIEELIEKQDCDEVDRIVSLIDRWNLDNLSSQQNVITWQATSDFSSVLTSFIKQIPEGKAINQPYTIDDLFAWSQDDSEMNEMLMFLRVVTSTEIMKKAEYYKPFIDKTEHTTLFEYCASQVTPLGMEAENIHVVALSNVLGVAVHIVNLDTSTLPSGTPELNQLDFIPPTYDIINSSTSAAPQSGSTEESRASTSKSFSSDQFEIPSVTLLYRPGHYDILYPRTKNKIVAIRPKRKTPEQSGSLIAFEEDSRKKASEMPVVEKKFFRLLWRMFGNEQEIEEKEQLIAFLEDYNIGEKDSLLALAGEYPSDNYIIQEKIKLLDEKYGSFRRACRDANSFYRSFIFSYMEQLIETQNIGEVARFLSYLQQWKLDCQSLEGSKETISYLSNNLISLLKEFLGGTISNHIFTVRKLFDMAQNKPKTDKDLMFLRLVVCVEILKQKDYCKSFFSQMEHETLFEFCMKEVMSKGKEAGHIHATILSNVFDVPICVETLDMSSSSSGTVGLNHFVFIPQRNGHKDSGVGTSKSSFLDEHKVPLVTLLYRPDHYDILYPRNTSRSNVLFWPLKQSGILITSAEDYHRKNSMEMSTDRDKQLGSLTVSAKDYIKKSSGSDVFYWGQGTDCRKAR</sequence>
<evidence type="ECO:0000313" key="9">
    <source>
        <dbReference type="Proteomes" id="UP000515123"/>
    </source>
</evidence>
<comment type="catalytic activity">
    <reaction evidence="1">
        <text>Thiol-dependent hydrolysis of ester, thioester, amide, peptide and isopeptide bonds formed by the C-terminal Gly of ubiquitin (a 76-residue protein attached to proteins as an intracellular targeting signal).</text>
        <dbReference type="EC" id="3.4.19.12"/>
    </reaction>
</comment>
<evidence type="ECO:0000256" key="3">
    <source>
        <dbReference type="ARBA" id="ARBA00022670"/>
    </source>
</evidence>
<keyword evidence="3" id="KW-0645">Protease</keyword>
<dbReference type="GO" id="GO:0006508">
    <property type="term" value="P:proteolysis"/>
    <property type="evidence" value="ECO:0007669"/>
    <property type="project" value="UniProtKB-KW"/>
</dbReference>
<evidence type="ECO:0000256" key="2">
    <source>
        <dbReference type="ARBA" id="ARBA00012759"/>
    </source>
</evidence>
<feature type="compositionally biased region" description="Basic and acidic residues" evidence="7">
    <location>
        <begin position="1"/>
        <end position="10"/>
    </location>
</feature>
<dbReference type="AlphaFoldDB" id="A0A6P5GEM7"/>
<dbReference type="GO" id="GO:0071108">
    <property type="term" value="P:protein K48-linked deubiquitination"/>
    <property type="evidence" value="ECO:0007669"/>
    <property type="project" value="TreeGrafter"/>
</dbReference>
<dbReference type="SUPFAM" id="SSF54001">
    <property type="entry name" value="Cysteine proteinases"/>
    <property type="match status" value="2"/>
</dbReference>
<evidence type="ECO:0000256" key="5">
    <source>
        <dbReference type="ARBA" id="ARBA00022801"/>
    </source>
</evidence>
<keyword evidence="4" id="KW-0833">Ubl conjugation pathway</keyword>
<keyword evidence="9" id="KW-1185">Reference proteome</keyword>
<dbReference type="RefSeq" id="XP_020106424.1">
    <property type="nucleotide sequence ID" value="XM_020250835.1"/>
</dbReference>
<gene>
    <name evidence="10" type="primary">LOC109722719</name>
</gene>
<dbReference type="EC" id="3.4.19.12" evidence="2"/>
<dbReference type="PANTHER" id="PTHR12931">
    <property type="entry name" value="UBIQUITIN THIOLESTERASE PROTEIN OTUB"/>
    <property type="match status" value="1"/>
</dbReference>